<dbReference type="RefSeq" id="WP_341744336.1">
    <property type="nucleotide sequence ID" value="NZ_CP151406.1"/>
</dbReference>
<keyword evidence="3" id="KW-1185">Reference proteome</keyword>
<reference evidence="2 3" key="1">
    <citation type="submission" date="2024-04" db="EMBL/GenBank/DDBJ databases">
        <title>Dissimilatory iodate-reducing microorganisms contribute to the enrichment of iodine in groundwater.</title>
        <authorList>
            <person name="Jiang Z."/>
        </authorList>
    </citation>
    <scope>NUCLEOTIDE SEQUENCE [LARGE SCALE GENOMIC DNA]</scope>
    <source>
        <strain evidence="2 3">NCP973</strain>
    </source>
</reference>
<name>A0ABZ2XJF6_9RHOO</name>
<gene>
    <name evidence="2" type="ORF">AADV58_06305</name>
</gene>
<proteinExistence type="predicted"/>
<feature type="signal peptide" evidence="1">
    <location>
        <begin position="1"/>
        <end position="20"/>
    </location>
</feature>
<dbReference type="Gene3D" id="3.40.50.1240">
    <property type="entry name" value="Phosphoglycerate mutase-like"/>
    <property type="match status" value="1"/>
</dbReference>
<evidence type="ECO:0000313" key="3">
    <source>
        <dbReference type="Proteomes" id="UP001479520"/>
    </source>
</evidence>
<sequence>MNARRLLLAVLACLPTLAFAQATPENGKKAFTEVMATRATLDQLRAGGHVLYIRHGNTDNSRADRFPNVDLKDCETQRILNDDGRKLMRDIGKQLRVAKIPVGEILASPMCCTRESANLMFGERFTVSEPLMYSANMTSEEKKPRLAALARILRDPVAAGSNRVLVAHAPNLADLIGFFVKPEGTVVIFAQRGDAGYEYVASIPPGLWPQLLR</sequence>
<protein>
    <submittedName>
        <fullName evidence="2">Histidine phosphatase family protein</fullName>
    </submittedName>
</protein>
<dbReference type="SUPFAM" id="SSF53254">
    <property type="entry name" value="Phosphoglycerate mutase-like"/>
    <property type="match status" value="1"/>
</dbReference>
<dbReference type="InterPro" id="IPR029033">
    <property type="entry name" value="His_PPase_superfam"/>
</dbReference>
<feature type="chain" id="PRO_5046449723" evidence="1">
    <location>
        <begin position="21"/>
        <end position="213"/>
    </location>
</feature>
<evidence type="ECO:0000313" key="2">
    <source>
        <dbReference type="EMBL" id="WZJ22748.1"/>
    </source>
</evidence>
<dbReference type="EMBL" id="CP151406">
    <property type="protein sequence ID" value="WZJ22748.1"/>
    <property type="molecule type" value="Genomic_DNA"/>
</dbReference>
<dbReference type="Proteomes" id="UP001479520">
    <property type="component" value="Chromosome"/>
</dbReference>
<keyword evidence="1" id="KW-0732">Signal</keyword>
<organism evidence="2 3">
    <name type="scientific">Azonexus hydrophilus</name>
    <dbReference type="NCBI Taxonomy" id="418702"/>
    <lineage>
        <taxon>Bacteria</taxon>
        <taxon>Pseudomonadati</taxon>
        <taxon>Pseudomonadota</taxon>
        <taxon>Betaproteobacteria</taxon>
        <taxon>Rhodocyclales</taxon>
        <taxon>Azonexaceae</taxon>
        <taxon>Azonexus</taxon>
    </lineage>
</organism>
<evidence type="ECO:0000256" key="1">
    <source>
        <dbReference type="SAM" id="SignalP"/>
    </source>
</evidence>
<accession>A0ABZ2XJF6</accession>